<dbReference type="RefSeq" id="WP_072715061.1">
    <property type="nucleotide sequence ID" value="NZ_FRAU01000003.1"/>
</dbReference>
<sequence length="617" mass="70155">MGTFTRRDFLQALAVLGITTGLEALLPAYARPRPQVRPLRRQTDGPVTYDLTIAETPIRIGARKATATTINGTVPGPLLRFREGDEVILRVTNRLKEDTSIHWHGLLVPFDMDGVPGVSFPGIKPGETFEYRFRIRQHGTYWYHSHSGLQEQTGVYGPLIIDPAEEPYPYDREYVIVLSDWTFENPYRVLARLRKYPGYYNFQRRTLSNLFEEARERGFWSALKDRLSWGRMRMGATDIVDITGATYTYLLNGRAPEDNWTGLFRPGERVRLRFINAAAGSFFDVRIPGLPMTVIQADGQYVQPVTVDEFRIGIAETYDVIVEPKEEKAYTIFAESMDRSGYARGTLAPREGMEGPIPPLRKRPLRTHADMGMVHGDGDHAGMQHGGMQQHEGREHRPMHHQNQQHQDMSHAQHGAMMAGMMGGVGQPPGMPPEPQPHSKETHGPGNAAIPMVTRSRLHEPGVGLGEDGWRVLVYTDLKSLYPRKDFRPPTREIELHLTGNMERFLWSIDGKTYSEAPEPIRLRYGERVRLILVNDTMMEHPMHLHGMWMELENGHGRHIPLKHTILVKPAERVSVLITPDEPGPWAFHCHILYHMDMGMFRVFEVSEPETAAKTSS</sequence>
<dbReference type="InterPro" id="IPR011706">
    <property type="entry name" value="Cu-oxidase_C"/>
</dbReference>
<dbReference type="Gene3D" id="2.60.40.420">
    <property type="entry name" value="Cupredoxins - blue copper proteins"/>
    <property type="match status" value="3"/>
</dbReference>
<dbReference type="InterPro" id="IPR033138">
    <property type="entry name" value="Cu_oxidase_CS"/>
</dbReference>
<evidence type="ECO:0000313" key="9">
    <source>
        <dbReference type="Proteomes" id="UP000185812"/>
    </source>
</evidence>
<dbReference type="EMBL" id="FRAU01000003">
    <property type="protein sequence ID" value="SHK47408.1"/>
    <property type="molecule type" value="Genomic_DNA"/>
</dbReference>
<dbReference type="PROSITE" id="PS00079">
    <property type="entry name" value="MULTICOPPER_OXIDASE1"/>
    <property type="match status" value="1"/>
</dbReference>
<feature type="domain" description="Plastocyanin-like" evidence="7">
    <location>
        <begin position="60"/>
        <end position="165"/>
    </location>
</feature>
<dbReference type="PROSITE" id="PS51318">
    <property type="entry name" value="TAT"/>
    <property type="match status" value="1"/>
</dbReference>
<dbReference type="GO" id="GO:0016491">
    <property type="term" value="F:oxidoreductase activity"/>
    <property type="evidence" value="ECO:0007669"/>
    <property type="project" value="UniProtKB-KW"/>
</dbReference>
<name>A0A1M6SS35_9BACT</name>
<dbReference type="InterPro" id="IPR034279">
    <property type="entry name" value="CuRO_3_CopA"/>
</dbReference>
<protein>
    <submittedName>
        <fullName evidence="8">Copper-resistance protein, CopA family</fullName>
    </submittedName>
</protein>
<feature type="region of interest" description="Disordered" evidence="4">
    <location>
        <begin position="383"/>
        <end position="449"/>
    </location>
</feature>
<evidence type="ECO:0000313" key="8">
    <source>
        <dbReference type="EMBL" id="SHK47408.1"/>
    </source>
</evidence>
<dbReference type="OrthoDB" id="9757546at2"/>
<dbReference type="InterPro" id="IPR006376">
    <property type="entry name" value="Cu-R_CopA"/>
</dbReference>
<evidence type="ECO:0000259" key="5">
    <source>
        <dbReference type="Pfam" id="PF00394"/>
    </source>
</evidence>
<dbReference type="InterPro" id="IPR001117">
    <property type="entry name" value="Cu-oxidase_2nd"/>
</dbReference>
<keyword evidence="1" id="KW-0479">Metal-binding</keyword>
<dbReference type="InterPro" id="IPR002355">
    <property type="entry name" value="Cu_oxidase_Cu_BS"/>
</dbReference>
<dbReference type="InterPro" id="IPR006311">
    <property type="entry name" value="TAT_signal"/>
</dbReference>
<gene>
    <name evidence="8" type="ORF">SAMN04488087_1201</name>
</gene>
<dbReference type="Pfam" id="PF07732">
    <property type="entry name" value="Cu-oxidase_3"/>
    <property type="match status" value="1"/>
</dbReference>
<dbReference type="Pfam" id="PF07731">
    <property type="entry name" value="Cu-oxidase_2"/>
    <property type="match status" value="1"/>
</dbReference>
<evidence type="ECO:0000256" key="2">
    <source>
        <dbReference type="ARBA" id="ARBA00023002"/>
    </source>
</evidence>
<dbReference type="STRING" id="633813.SAMN04488087_1201"/>
<dbReference type="PROSITE" id="PS00080">
    <property type="entry name" value="MULTICOPPER_OXIDASE2"/>
    <property type="match status" value="1"/>
</dbReference>
<dbReference type="InterPro" id="IPR011707">
    <property type="entry name" value="Cu-oxidase-like_N"/>
</dbReference>
<accession>A0A1M6SS35</accession>
<dbReference type="CDD" id="cd13896">
    <property type="entry name" value="CuRO_3_CopA"/>
    <property type="match status" value="1"/>
</dbReference>
<dbReference type="GO" id="GO:0005507">
    <property type="term" value="F:copper ion binding"/>
    <property type="evidence" value="ECO:0007669"/>
    <property type="project" value="InterPro"/>
</dbReference>
<dbReference type="SUPFAM" id="SSF49503">
    <property type="entry name" value="Cupredoxins"/>
    <property type="match status" value="3"/>
</dbReference>
<feature type="compositionally biased region" description="Low complexity" evidence="4">
    <location>
        <begin position="410"/>
        <end position="420"/>
    </location>
</feature>
<dbReference type="InterPro" id="IPR034282">
    <property type="entry name" value="CuRO_2_CopA"/>
</dbReference>
<organism evidence="8 9">
    <name type="scientific">Rhodothermus profundi</name>
    <dbReference type="NCBI Taxonomy" id="633813"/>
    <lineage>
        <taxon>Bacteria</taxon>
        <taxon>Pseudomonadati</taxon>
        <taxon>Rhodothermota</taxon>
        <taxon>Rhodothermia</taxon>
        <taxon>Rhodothermales</taxon>
        <taxon>Rhodothermaceae</taxon>
        <taxon>Rhodothermus</taxon>
    </lineage>
</organism>
<dbReference type="CDD" id="cd13848">
    <property type="entry name" value="CuRO_1_CopA"/>
    <property type="match status" value="1"/>
</dbReference>
<keyword evidence="9" id="KW-1185">Reference proteome</keyword>
<dbReference type="InterPro" id="IPR045087">
    <property type="entry name" value="Cu-oxidase_fam"/>
</dbReference>
<feature type="domain" description="Plastocyanin-like" evidence="6">
    <location>
        <begin position="488"/>
        <end position="608"/>
    </location>
</feature>
<dbReference type="InterPro" id="IPR034284">
    <property type="entry name" value="CuRO_1_CopA"/>
</dbReference>
<dbReference type="PANTHER" id="PTHR11709">
    <property type="entry name" value="MULTI-COPPER OXIDASE"/>
    <property type="match status" value="1"/>
</dbReference>
<evidence type="ECO:0000259" key="7">
    <source>
        <dbReference type="Pfam" id="PF07732"/>
    </source>
</evidence>
<evidence type="ECO:0000256" key="4">
    <source>
        <dbReference type="SAM" id="MobiDB-lite"/>
    </source>
</evidence>
<dbReference type="Pfam" id="PF00394">
    <property type="entry name" value="Cu-oxidase"/>
    <property type="match status" value="1"/>
</dbReference>
<dbReference type="GO" id="GO:0042597">
    <property type="term" value="C:periplasmic space"/>
    <property type="evidence" value="ECO:0007669"/>
    <property type="project" value="InterPro"/>
</dbReference>
<keyword evidence="3" id="KW-0186">Copper</keyword>
<dbReference type="AlphaFoldDB" id="A0A1M6SS35"/>
<keyword evidence="2" id="KW-0560">Oxidoreductase</keyword>
<feature type="domain" description="Plastocyanin-like" evidence="5">
    <location>
        <begin position="243"/>
        <end position="338"/>
    </location>
</feature>
<dbReference type="Proteomes" id="UP000185812">
    <property type="component" value="Unassembled WGS sequence"/>
</dbReference>
<dbReference type="NCBIfam" id="TIGR01480">
    <property type="entry name" value="copper_res_A"/>
    <property type="match status" value="1"/>
</dbReference>
<dbReference type="CDD" id="cd13874">
    <property type="entry name" value="CuRO_2_CopA"/>
    <property type="match status" value="1"/>
</dbReference>
<evidence type="ECO:0000256" key="3">
    <source>
        <dbReference type="ARBA" id="ARBA00023008"/>
    </source>
</evidence>
<dbReference type="PANTHER" id="PTHR11709:SF394">
    <property type="entry name" value="FI03373P-RELATED"/>
    <property type="match status" value="1"/>
</dbReference>
<proteinExistence type="predicted"/>
<dbReference type="InterPro" id="IPR008972">
    <property type="entry name" value="Cupredoxin"/>
</dbReference>
<evidence type="ECO:0000256" key="1">
    <source>
        <dbReference type="ARBA" id="ARBA00022723"/>
    </source>
</evidence>
<evidence type="ECO:0000259" key="6">
    <source>
        <dbReference type="Pfam" id="PF07731"/>
    </source>
</evidence>
<reference evidence="9" key="1">
    <citation type="submission" date="2016-11" db="EMBL/GenBank/DDBJ databases">
        <authorList>
            <person name="Varghese N."/>
            <person name="Submissions S."/>
        </authorList>
    </citation>
    <scope>NUCLEOTIDE SEQUENCE [LARGE SCALE GENOMIC DNA]</scope>
    <source>
        <strain evidence="9">DSM 22212</strain>
    </source>
</reference>